<feature type="compositionally biased region" description="Basic and acidic residues" evidence="3">
    <location>
        <begin position="276"/>
        <end position="289"/>
    </location>
</feature>
<dbReference type="GO" id="GO:0038180">
    <property type="term" value="P:nerve growth factor signaling pathway"/>
    <property type="evidence" value="ECO:0007669"/>
    <property type="project" value="TreeGrafter"/>
</dbReference>
<dbReference type="Pfam" id="PF00243">
    <property type="entry name" value="NGF"/>
    <property type="match status" value="1"/>
</dbReference>
<keyword evidence="2" id="KW-0339">Growth factor</keyword>
<dbReference type="GeneID" id="109480374"/>
<dbReference type="InterPro" id="IPR029034">
    <property type="entry name" value="Cystine-knot_cytokine"/>
</dbReference>
<evidence type="ECO:0000256" key="1">
    <source>
        <dbReference type="ARBA" id="ARBA00010783"/>
    </source>
</evidence>
<dbReference type="PANTHER" id="PTHR11589:SF11">
    <property type="entry name" value="PREPRO-NEUROTROPHIN"/>
    <property type="match status" value="1"/>
</dbReference>
<evidence type="ECO:0000256" key="4">
    <source>
        <dbReference type="SAM" id="SignalP"/>
    </source>
</evidence>
<dbReference type="PROSITE" id="PS50270">
    <property type="entry name" value="NGF_2"/>
    <property type="match status" value="1"/>
</dbReference>
<name>A0A6P4ZVU8_BRABE</name>
<evidence type="ECO:0000256" key="2">
    <source>
        <dbReference type="ARBA" id="ARBA00023030"/>
    </source>
</evidence>
<comment type="similarity">
    <text evidence="1">Belongs to the NGF-beta family.</text>
</comment>
<dbReference type="OrthoDB" id="6491780at2759"/>
<dbReference type="SUPFAM" id="SSF57501">
    <property type="entry name" value="Cystine-knot cytokines"/>
    <property type="match status" value="1"/>
</dbReference>
<dbReference type="KEGG" id="bbel:109480374"/>
<feature type="chain" id="PRO_5028250678" evidence="4">
    <location>
        <begin position="26"/>
        <end position="380"/>
    </location>
</feature>
<feature type="compositionally biased region" description="Basic residues" evidence="3">
    <location>
        <begin position="322"/>
        <end position="357"/>
    </location>
</feature>
<dbReference type="GO" id="GO:0021675">
    <property type="term" value="P:nerve development"/>
    <property type="evidence" value="ECO:0007669"/>
    <property type="project" value="TreeGrafter"/>
</dbReference>
<dbReference type="GO" id="GO:0043524">
    <property type="term" value="P:negative regulation of neuron apoptotic process"/>
    <property type="evidence" value="ECO:0007669"/>
    <property type="project" value="TreeGrafter"/>
</dbReference>
<dbReference type="PROSITE" id="PS00248">
    <property type="entry name" value="NGF_1"/>
    <property type="match status" value="1"/>
</dbReference>
<keyword evidence="6" id="KW-1185">Reference proteome</keyword>
<proteinExistence type="inferred from homology"/>
<sequence>MLKGLIRSCIVPHIVLVFICTSCTALPAVVLDGNLDDLRKRTEIRERRGGLRQLFENYSPRVRDSVLLPEDSMEPKVGRPTPHRVVTLEMFNFTDLVSSPLFMSPHLSFRRKTSHPSHGQDLNQEVRKTLQGRARSKRMAGQEQSVCDEIQEYAVFSEPVKDQLTGQNVTVIDVFSTRDLNDGEYIHQLFTETKCNLSHESETSKGCRGIDKTHWTSSCVAKKSVVPAIVELANGKLRHASILLSTSCNCALKKKDFVKEEPTMCDVWKQMLTTEQEKAEGEGQGRGEVGEAAGDSVDDNNGRKSETTTASGSAEDAEERKERRRHQRPTSKESRKSRRRRRRRRQRSREKRIRRRQDHPPTDLASPDTQTNRRSRHGSN</sequence>
<organism evidence="6 7">
    <name type="scientific">Branchiostoma belcheri</name>
    <name type="common">Amphioxus</name>
    <dbReference type="NCBI Taxonomy" id="7741"/>
    <lineage>
        <taxon>Eukaryota</taxon>
        <taxon>Metazoa</taxon>
        <taxon>Chordata</taxon>
        <taxon>Cephalochordata</taxon>
        <taxon>Leptocardii</taxon>
        <taxon>Amphioxiformes</taxon>
        <taxon>Branchiostomatidae</taxon>
        <taxon>Branchiostoma</taxon>
    </lineage>
</organism>
<dbReference type="GO" id="GO:0008083">
    <property type="term" value="F:growth factor activity"/>
    <property type="evidence" value="ECO:0007669"/>
    <property type="project" value="UniProtKB-KW"/>
</dbReference>
<dbReference type="SMART" id="SM00140">
    <property type="entry name" value="NGF"/>
    <property type="match status" value="1"/>
</dbReference>
<protein>
    <submittedName>
        <fullName evidence="7">Brain-derived neurotrophic factor-like isoform X1</fullName>
    </submittedName>
</protein>
<dbReference type="GO" id="GO:0048812">
    <property type="term" value="P:neuron projection morphogenesis"/>
    <property type="evidence" value="ECO:0007669"/>
    <property type="project" value="TreeGrafter"/>
</dbReference>
<keyword evidence="4" id="KW-0732">Signal</keyword>
<dbReference type="InterPro" id="IPR020408">
    <property type="entry name" value="Nerve_growth_factor-like"/>
</dbReference>
<evidence type="ECO:0000259" key="5">
    <source>
        <dbReference type="SMART" id="SM00140"/>
    </source>
</evidence>
<evidence type="ECO:0000313" key="6">
    <source>
        <dbReference type="Proteomes" id="UP000515135"/>
    </source>
</evidence>
<dbReference type="AlphaFoldDB" id="A0A6P4ZVU8"/>
<gene>
    <name evidence="7" type="primary">LOC109480374</name>
</gene>
<dbReference type="InterPro" id="IPR002072">
    <property type="entry name" value="Nerve_growth_factor-rel"/>
</dbReference>
<reference evidence="7" key="1">
    <citation type="submission" date="2025-08" db="UniProtKB">
        <authorList>
            <consortium name="RefSeq"/>
        </authorList>
    </citation>
    <scope>IDENTIFICATION</scope>
    <source>
        <tissue evidence="7">Gonad</tissue>
    </source>
</reference>
<dbReference type="Gene3D" id="2.10.90.10">
    <property type="entry name" value="Cystine-knot cytokines"/>
    <property type="match status" value="1"/>
</dbReference>
<evidence type="ECO:0000313" key="7">
    <source>
        <dbReference type="RefSeq" id="XP_019638124.1"/>
    </source>
</evidence>
<accession>A0A6P4ZVU8</accession>
<feature type="region of interest" description="Disordered" evidence="3">
    <location>
        <begin position="276"/>
        <end position="380"/>
    </location>
</feature>
<evidence type="ECO:0000256" key="3">
    <source>
        <dbReference type="SAM" id="MobiDB-lite"/>
    </source>
</evidence>
<dbReference type="GO" id="GO:0007169">
    <property type="term" value="P:cell surface receptor protein tyrosine kinase signaling pathway"/>
    <property type="evidence" value="ECO:0007669"/>
    <property type="project" value="TreeGrafter"/>
</dbReference>
<feature type="domain" description="Nerve growth factor-related" evidence="5">
    <location>
        <begin position="143"/>
        <end position="251"/>
    </location>
</feature>
<dbReference type="PRINTS" id="PR00268">
    <property type="entry name" value="NGF"/>
</dbReference>
<dbReference type="RefSeq" id="XP_019638124.1">
    <property type="nucleotide sequence ID" value="XM_019782565.1"/>
</dbReference>
<dbReference type="GO" id="GO:0005163">
    <property type="term" value="F:nerve growth factor receptor binding"/>
    <property type="evidence" value="ECO:0007669"/>
    <property type="project" value="TreeGrafter"/>
</dbReference>
<dbReference type="InterPro" id="IPR019846">
    <property type="entry name" value="Nerve_growth_factor_CS"/>
</dbReference>
<dbReference type="Proteomes" id="UP000515135">
    <property type="component" value="Unplaced"/>
</dbReference>
<feature type="signal peptide" evidence="4">
    <location>
        <begin position="1"/>
        <end position="25"/>
    </location>
</feature>
<dbReference type="PANTHER" id="PTHR11589">
    <property type="entry name" value="NERVE GROWTH FACTOR NGF -RELATED"/>
    <property type="match status" value="1"/>
</dbReference>